<dbReference type="EMBL" id="BFAA01009809">
    <property type="protein sequence ID" value="GCB80690.1"/>
    <property type="molecule type" value="Genomic_DNA"/>
</dbReference>
<evidence type="ECO:0000256" key="2">
    <source>
        <dbReference type="ARBA" id="ARBA00022703"/>
    </source>
</evidence>
<feature type="region of interest" description="Disordered" evidence="3">
    <location>
        <begin position="1"/>
        <end position="142"/>
    </location>
</feature>
<dbReference type="Gene3D" id="1.10.437.10">
    <property type="entry name" value="Blc2-like"/>
    <property type="match status" value="1"/>
</dbReference>
<dbReference type="InterPro" id="IPR031362">
    <property type="entry name" value="BNIP5"/>
</dbReference>
<name>A0A401Q5M8_SCYTO</name>
<gene>
    <name evidence="4" type="ORF">scyTo_0016329</name>
</gene>
<dbReference type="SUPFAM" id="SSF56854">
    <property type="entry name" value="Bcl-2 inhibitors of programmed cell death"/>
    <property type="match status" value="1"/>
</dbReference>
<feature type="compositionally biased region" description="Basic and acidic residues" evidence="3">
    <location>
        <begin position="120"/>
        <end position="142"/>
    </location>
</feature>
<dbReference type="AlphaFoldDB" id="A0A401Q5M8"/>
<feature type="compositionally biased region" description="Basic and acidic residues" evidence="3">
    <location>
        <begin position="33"/>
        <end position="47"/>
    </location>
</feature>
<feature type="compositionally biased region" description="Basic residues" evidence="3">
    <location>
        <begin position="78"/>
        <end position="88"/>
    </location>
</feature>
<sequence length="306" mass="34669">MVKEASKGRSKDKKKGKKSQTFLGKIASFLWRKKGDEKKDEGCKTSKESAPPQVESPPDETGEQLDTQGAPEEPATTHKSKSKRKSSLRRVFSFKRNNPEVKESGSGCPGPNKSKAVRPKHLDLRDVCRPRPGKTDRDSEHLYEQVSEEVDRIVRTLEFSEGIENNLNRRSLREKTETNGPKESVDNSIYKIIEILQNIGDRVDTELQRNSLLSTFFKDISYNSFKELADQYIESEVSSKVTQENPDLVKFAFTLDFTAKVAGICNHQIKRITGFGSQYLQESCWQLPSFCEKETANNTENNPSPD</sequence>
<dbReference type="GO" id="GO:0006915">
    <property type="term" value="P:apoptotic process"/>
    <property type="evidence" value="ECO:0007669"/>
    <property type="project" value="UniProtKB-KW"/>
</dbReference>
<proteinExistence type="predicted"/>
<reference evidence="4 5" key="1">
    <citation type="journal article" date="2018" name="Nat. Ecol. Evol.">
        <title>Shark genomes provide insights into elasmobranch evolution and the origin of vertebrates.</title>
        <authorList>
            <person name="Hara Y"/>
            <person name="Yamaguchi K"/>
            <person name="Onimaru K"/>
            <person name="Kadota M"/>
            <person name="Koyanagi M"/>
            <person name="Keeley SD"/>
            <person name="Tatsumi K"/>
            <person name="Tanaka K"/>
            <person name="Motone F"/>
            <person name="Kageyama Y"/>
            <person name="Nozu R"/>
            <person name="Adachi N"/>
            <person name="Nishimura O"/>
            <person name="Nakagawa R"/>
            <person name="Tanegashima C"/>
            <person name="Kiyatake I"/>
            <person name="Matsumoto R"/>
            <person name="Murakumo K"/>
            <person name="Nishida K"/>
            <person name="Terakita A"/>
            <person name="Kuratani S"/>
            <person name="Sato K"/>
            <person name="Hyodo S Kuraku.S."/>
        </authorList>
    </citation>
    <scope>NUCLEOTIDE SEQUENCE [LARGE SCALE GENOMIC DNA]</scope>
</reference>
<accession>A0A401Q5M8</accession>
<dbReference type="STRING" id="75743.A0A401Q5M8"/>
<dbReference type="GO" id="GO:2001236">
    <property type="term" value="P:regulation of extrinsic apoptotic signaling pathway"/>
    <property type="evidence" value="ECO:0007669"/>
    <property type="project" value="TreeGrafter"/>
</dbReference>
<keyword evidence="2" id="KW-0053">Apoptosis</keyword>
<dbReference type="Pfam" id="PF15661">
    <property type="entry name" value="CF222"/>
    <property type="match status" value="1"/>
</dbReference>
<dbReference type="Proteomes" id="UP000288216">
    <property type="component" value="Unassembled WGS sequence"/>
</dbReference>
<dbReference type="PANTHER" id="PTHR14965">
    <property type="entry name" value="SI:CH73-248E21.1"/>
    <property type="match status" value="1"/>
</dbReference>
<evidence type="ECO:0000256" key="1">
    <source>
        <dbReference type="ARBA" id="ARBA00022553"/>
    </source>
</evidence>
<evidence type="ECO:0000313" key="4">
    <source>
        <dbReference type="EMBL" id="GCB80690.1"/>
    </source>
</evidence>
<keyword evidence="5" id="KW-1185">Reference proteome</keyword>
<dbReference type="PANTHER" id="PTHR14965:SF9">
    <property type="entry name" value="APOPTOSIS FACILITATOR BCL-2-LIKE PROTEIN 14"/>
    <property type="match status" value="1"/>
</dbReference>
<comment type="caution">
    <text evidence="4">The sequence shown here is derived from an EMBL/GenBank/DDBJ whole genome shotgun (WGS) entry which is preliminary data.</text>
</comment>
<protein>
    <recommendedName>
        <fullName evidence="6">Apoptosis facilitator Bcl-2-like protein 14</fullName>
    </recommendedName>
</protein>
<keyword evidence="1" id="KW-0597">Phosphoprotein</keyword>
<dbReference type="OrthoDB" id="9948726at2759"/>
<evidence type="ECO:0000256" key="3">
    <source>
        <dbReference type="SAM" id="MobiDB-lite"/>
    </source>
</evidence>
<evidence type="ECO:0000313" key="5">
    <source>
        <dbReference type="Proteomes" id="UP000288216"/>
    </source>
</evidence>
<dbReference type="InterPro" id="IPR036834">
    <property type="entry name" value="Bcl-2-like_sf"/>
</dbReference>
<evidence type="ECO:0008006" key="6">
    <source>
        <dbReference type="Google" id="ProtNLM"/>
    </source>
</evidence>
<organism evidence="4 5">
    <name type="scientific">Scyliorhinus torazame</name>
    <name type="common">Cloudy catshark</name>
    <name type="synonym">Catulus torazame</name>
    <dbReference type="NCBI Taxonomy" id="75743"/>
    <lineage>
        <taxon>Eukaryota</taxon>
        <taxon>Metazoa</taxon>
        <taxon>Chordata</taxon>
        <taxon>Craniata</taxon>
        <taxon>Vertebrata</taxon>
        <taxon>Chondrichthyes</taxon>
        <taxon>Elasmobranchii</taxon>
        <taxon>Galeomorphii</taxon>
        <taxon>Galeoidea</taxon>
        <taxon>Carcharhiniformes</taxon>
        <taxon>Scyliorhinidae</taxon>
        <taxon>Scyliorhinus</taxon>
    </lineage>
</organism>